<organism evidence="2 3">
    <name type="scientific">Cytospora mali</name>
    <name type="common">Apple Valsa canker fungus</name>
    <name type="synonym">Valsa mali</name>
    <dbReference type="NCBI Taxonomy" id="578113"/>
    <lineage>
        <taxon>Eukaryota</taxon>
        <taxon>Fungi</taxon>
        <taxon>Dikarya</taxon>
        <taxon>Ascomycota</taxon>
        <taxon>Pezizomycotina</taxon>
        <taxon>Sordariomycetes</taxon>
        <taxon>Sordariomycetidae</taxon>
        <taxon>Diaporthales</taxon>
        <taxon>Cytosporaceae</taxon>
        <taxon>Cytospora</taxon>
    </lineage>
</organism>
<dbReference type="AlphaFoldDB" id="A0A194UX11"/>
<proteinExistence type="predicted"/>
<keyword evidence="3" id="KW-1185">Reference proteome</keyword>
<reference evidence="3" key="1">
    <citation type="submission" date="2014-12" db="EMBL/GenBank/DDBJ databases">
        <title>Genome Sequence of Valsa Canker Pathogens Uncovers a Specific Adaption of Colonization on Woody Bark.</title>
        <authorList>
            <person name="Yin Z."/>
            <person name="Liu H."/>
            <person name="Gao X."/>
            <person name="Li Z."/>
            <person name="Song N."/>
            <person name="Ke X."/>
            <person name="Dai Q."/>
            <person name="Wu Y."/>
            <person name="Sun Y."/>
            <person name="Xu J.-R."/>
            <person name="Kang Z.K."/>
            <person name="Wang L."/>
            <person name="Huang L."/>
        </authorList>
    </citation>
    <scope>NUCLEOTIDE SEQUENCE [LARGE SCALE GENOMIC DNA]</scope>
    <source>
        <strain evidence="3">SXYL134</strain>
    </source>
</reference>
<evidence type="ECO:0000313" key="3">
    <source>
        <dbReference type="Proteomes" id="UP000078576"/>
    </source>
</evidence>
<dbReference type="OrthoDB" id="2157530at2759"/>
<dbReference type="PANTHER" id="PTHR24148">
    <property type="entry name" value="ANKYRIN REPEAT DOMAIN-CONTAINING PROTEIN 39 HOMOLOG-RELATED"/>
    <property type="match status" value="1"/>
</dbReference>
<accession>A0A194UX11</accession>
<evidence type="ECO:0000313" key="2">
    <source>
        <dbReference type="EMBL" id="KUI56257.1"/>
    </source>
</evidence>
<evidence type="ECO:0000259" key="1">
    <source>
        <dbReference type="Pfam" id="PF06985"/>
    </source>
</evidence>
<dbReference type="InterPro" id="IPR052895">
    <property type="entry name" value="HetReg/Transcr_Mod"/>
</dbReference>
<sequence>MSRFMFFPQQLQDGNIYGGEREPPFSILSYTWGRWSIASGPRLPISGVTWTIPAVDERRAFTVTSFHDVIRQVGKHNRFVWLDVACIDQENYAVKMDEIGRQASIFAKASQVYVWLWTMPISTLQPAAEDIHRLWVYTRPMSSVIRPGSVPSYTVTDSRERDSRGFSTYHHEDISVVSGILKRLKMSVVRLLDDCYFSSLWTLQKAFLQRQAVVLSLDAQPVTYSSDGSSMPISFVMDSLWHLSTSDISIPMDVQERVEDEQEQESQVSEIRERVKRAGLIMFPFATNPNIQYGMARFRETSDKLDRIYGIMAVYNLRVGAVSPGADTSREYTLDELEDEFAISLNARSPLLGQLFLHTDRPPQGKSWKITQQSWGCIGLELL</sequence>
<name>A0A194UX11_CYTMA</name>
<gene>
    <name evidence="2" type="ORF">VP1G_03603</name>
</gene>
<dbReference type="Proteomes" id="UP000078576">
    <property type="component" value="Unassembled WGS sequence"/>
</dbReference>
<feature type="domain" description="Heterokaryon incompatibility" evidence="1">
    <location>
        <begin position="26"/>
        <end position="134"/>
    </location>
</feature>
<dbReference type="InterPro" id="IPR010730">
    <property type="entry name" value="HET"/>
</dbReference>
<protein>
    <recommendedName>
        <fullName evidence="1">Heterokaryon incompatibility domain-containing protein</fullName>
    </recommendedName>
</protein>
<dbReference type="EMBL" id="KN714687">
    <property type="protein sequence ID" value="KUI56257.1"/>
    <property type="molecule type" value="Genomic_DNA"/>
</dbReference>
<dbReference type="PANTHER" id="PTHR24148:SF64">
    <property type="entry name" value="HETEROKARYON INCOMPATIBILITY DOMAIN-CONTAINING PROTEIN"/>
    <property type="match status" value="1"/>
</dbReference>
<dbReference type="Pfam" id="PF06985">
    <property type="entry name" value="HET"/>
    <property type="match status" value="1"/>
</dbReference>